<proteinExistence type="predicted"/>
<feature type="signal peptide" evidence="1">
    <location>
        <begin position="1"/>
        <end position="28"/>
    </location>
</feature>
<dbReference type="Proteomes" id="UP000613743">
    <property type="component" value="Unassembled WGS sequence"/>
</dbReference>
<reference evidence="2" key="2">
    <citation type="submission" date="2020-09" db="EMBL/GenBank/DDBJ databases">
        <authorList>
            <person name="Sun Q."/>
            <person name="Ohkuma M."/>
        </authorList>
    </citation>
    <scope>NUCLEOTIDE SEQUENCE</scope>
    <source>
        <strain evidence="2">JCM 30804</strain>
    </source>
</reference>
<sequence>MTNHKFSCQLIKPVSAMLLLSLSSIASAGQFTEGSSPYCKASYSPNAECTEYVRGYLDALLQLSPNAYGGEFSSFEKRALRTRAGTNIMSNSIRRSYNLCLPDEVDVDDVLSSRDENLPLQRGLLQALKTMYPCKT</sequence>
<keyword evidence="1" id="KW-0732">Signal</keyword>
<feature type="chain" id="PRO_5037272471" description="Rap1a immunity protein domain-containing protein" evidence="1">
    <location>
        <begin position="29"/>
        <end position="136"/>
    </location>
</feature>
<keyword evidence="3" id="KW-1185">Reference proteome</keyword>
<evidence type="ECO:0008006" key="4">
    <source>
        <dbReference type="Google" id="ProtNLM"/>
    </source>
</evidence>
<dbReference type="AlphaFoldDB" id="A0A917JT87"/>
<evidence type="ECO:0000256" key="1">
    <source>
        <dbReference type="SAM" id="SignalP"/>
    </source>
</evidence>
<name>A0A917JT87_9GAMM</name>
<dbReference type="RefSeq" id="WP_188920470.1">
    <property type="nucleotide sequence ID" value="NZ_BMPZ01000004.1"/>
</dbReference>
<gene>
    <name evidence="2" type="ORF">GCM10009332_20250</name>
</gene>
<comment type="caution">
    <text evidence="2">The sequence shown here is derived from an EMBL/GenBank/DDBJ whole genome shotgun (WGS) entry which is preliminary data.</text>
</comment>
<evidence type="ECO:0000313" key="2">
    <source>
        <dbReference type="EMBL" id="GGI82921.1"/>
    </source>
</evidence>
<evidence type="ECO:0000313" key="3">
    <source>
        <dbReference type="Proteomes" id="UP000613743"/>
    </source>
</evidence>
<dbReference type="EMBL" id="BMPZ01000004">
    <property type="protein sequence ID" value="GGI82921.1"/>
    <property type="molecule type" value="Genomic_DNA"/>
</dbReference>
<accession>A0A917JT87</accession>
<reference evidence="2" key="1">
    <citation type="journal article" date="2014" name="Int. J. Syst. Evol. Microbiol.">
        <title>Complete genome sequence of Corynebacterium casei LMG S-19264T (=DSM 44701T), isolated from a smear-ripened cheese.</title>
        <authorList>
            <consortium name="US DOE Joint Genome Institute (JGI-PGF)"/>
            <person name="Walter F."/>
            <person name="Albersmeier A."/>
            <person name="Kalinowski J."/>
            <person name="Ruckert C."/>
        </authorList>
    </citation>
    <scope>NUCLEOTIDE SEQUENCE</scope>
    <source>
        <strain evidence="2">JCM 30804</strain>
    </source>
</reference>
<organism evidence="2 3">
    <name type="scientific">Shewanella gelidii</name>
    <dbReference type="NCBI Taxonomy" id="1642821"/>
    <lineage>
        <taxon>Bacteria</taxon>
        <taxon>Pseudomonadati</taxon>
        <taxon>Pseudomonadota</taxon>
        <taxon>Gammaproteobacteria</taxon>
        <taxon>Alteromonadales</taxon>
        <taxon>Shewanellaceae</taxon>
        <taxon>Shewanella</taxon>
    </lineage>
</organism>
<protein>
    <recommendedName>
        <fullName evidence="4">Rap1a immunity protein domain-containing protein</fullName>
    </recommendedName>
</protein>